<name>A0ABD5UD84_9EURY</name>
<organism evidence="1 2">
    <name type="scientific">Halomarina ordinaria</name>
    <dbReference type="NCBI Taxonomy" id="3033939"/>
    <lineage>
        <taxon>Archaea</taxon>
        <taxon>Methanobacteriati</taxon>
        <taxon>Methanobacteriota</taxon>
        <taxon>Stenosarchaea group</taxon>
        <taxon>Halobacteria</taxon>
        <taxon>Halobacteriales</taxon>
        <taxon>Natronomonadaceae</taxon>
        <taxon>Halomarina</taxon>
    </lineage>
</organism>
<dbReference type="AlphaFoldDB" id="A0ABD5UD84"/>
<protein>
    <submittedName>
        <fullName evidence="1">Helix-turn-helix domain-containing protein</fullName>
    </submittedName>
</protein>
<dbReference type="Gene3D" id="1.10.10.10">
    <property type="entry name" value="Winged helix-like DNA-binding domain superfamily/Winged helix DNA-binding domain"/>
    <property type="match status" value="1"/>
</dbReference>
<dbReference type="EMBL" id="JBHSXM010000006">
    <property type="protein sequence ID" value="MFC6838510.1"/>
    <property type="molecule type" value="Genomic_DNA"/>
</dbReference>
<dbReference type="SUPFAM" id="SSF46785">
    <property type="entry name" value="Winged helix' DNA-binding domain"/>
    <property type="match status" value="1"/>
</dbReference>
<evidence type="ECO:0000313" key="1">
    <source>
        <dbReference type="EMBL" id="MFC6838510.1"/>
    </source>
</evidence>
<gene>
    <name evidence="1" type="ORF">ACFQHK_18680</name>
</gene>
<dbReference type="Proteomes" id="UP001596406">
    <property type="component" value="Unassembled WGS sequence"/>
</dbReference>
<dbReference type="CDD" id="cd00090">
    <property type="entry name" value="HTH_ARSR"/>
    <property type="match status" value="1"/>
</dbReference>
<dbReference type="InterPro" id="IPR011991">
    <property type="entry name" value="ArsR-like_HTH"/>
</dbReference>
<dbReference type="RefSeq" id="WP_304450199.1">
    <property type="nucleotide sequence ID" value="NZ_JARRAH010000006.1"/>
</dbReference>
<evidence type="ECO:0000313" key="2">
    <source>
        <dbReference type="Proteomes" id="UP001596406"/>
    </source>
</evidence>
<dbReference type="InterPro" id="IPR036388">
    <property type="entry name" value="WH-like_DNA-bd_sf"/>
</dbReference>
<proteinExistence type="predicted"/>
<accession>A0ABD5UD84</accession>
<reference evidence="1 2" key="1">
    <citation type="journal article" date="2019" name="Int. J. Syst. Evol. Microbiol.">
        <title>The Global Catalogue of Microorganisms (GCM) 10K type strain sequencing project: providing services to taxonomists for standard genome sequencing and annotation.</title>
        <authorList>
            <consortium name="The Broad Institute Genomics Platform"/>
            <consortium name="The Broad Institute Genome Sequencing Center for Infectious Disease"/>
            <person name="Wu L."/>
            <person name="Ma J."/>
        </authorList>
    </citation>
    <scope>NUCLEOTIDE SEQUENCE [LARGE SCALE GENOMIC DNA]</scope>
    <source>
        <strain evidence="1 2">PSRA2</strain>
    </source>
</reference>
<comment type="caution">
    <text evidence="1">The sequence shown here is derived from an EMBL/GenBank/DDBJ whole genome shotgun (WGS) entry which is preliminary data.</text>
</comment>
<dbReference type="Pfam" id="PF12840">
    <property type="entry name" value="HTH_20"/>
    <property type="match status" value="1"/>
</dbReference>
<sequence>MARPRRRDGPEVQAVLAALEDATSQRIIAALDDPMTASELAESCDVPLSTTYRKLDALSDASLVAEETELRRDGHHTTRYRRDFESVVVSLTDDNDLSVAVERPATPDGRLERMWDEVRRETR</sequence>
<keyword evidence="2" id="KW-1185">Reference proteome</keyword>
<dbReference type="InterPro" id="IPR036390">
    <property type="entry name" value="WH_DNA-bd_sf"/>
</dbReference>